<dbReference type="PROSITE" id="PS51257">
    <property type="entry name" value="PROKAR_LIPOPROTEIN"/>
    <property type="match status" value="1"/>
</dbReference>
<protein>
    <submittedName>
        <fullName evidence="1">Putative lipoprotein</fullName>
    </submittedName>
</protein>
<proteinExistence type="predicted"/>
<dbReference type="Proteomes" id="UP000095601">
    <property type="component" value="Unassembled WGS sequence"/>
</dbReference>
<name>A0A1E5UAQ2_9FLAO</name>
<dbReference type="KEGG" id="cnr:EB819_12665"/>
<dbReference type="AlphaFoldDB" id="A0A1E5UAQ2"/>
<keyword evidence="1" id="KW-0449">Lipoprotein</keyword>
<reference evidence="1 2" key="1">
    <citation type="submission" date="2016-09" db="EMBL/GenBank/DDBJ databases">
        <authorList>
            <person name="Capua I."/>
            <person name="De Benedictis P."/>
            <person name="Joannis T."/>
            <person name="Lombin L.H."/>
            <person name="Cattoli G."/>
        </authorList>
    </citation>
    <scope>NUCLEOTIDE SEQUENCE [LARGE SCALE GENOMIC DNA]</scope>
    <source>
        <strain evidence="1 2">NRS-1</strain>
    </source>
</reference>
<keyword evidence="2" id="KW-1185">Reference proteome</keyword>
<organism evidence="1 2">
    <name type="scientific">Cloacibacterium normanense</name>
    <dbReference type="NCBI Taxonomy" id="237258"/>
    <lineage>
        <taxon>Bacteria</taxon>
        <taxon>Pseudomonadati</taxon>
        <taxon>Bacteroidota</taxon>
        <taxon>Flavobacteriia</taxon>
        <taxon>Flavobacteriales</taxon>
        <taxon>Weeksellaceae</taxon>
    </lineage>
</organism>
<evidence type="ECO:0000313" key="1">
    <source>
        <dbReference type="EMBL" id="OEL10013.1"/>
    </source>
</evidence>
<comment type="caution">
    <text evidence="1">The sequence shown here is derived from an EMBL/GenBank/DDBJ whole genome shotgun (WGS) entry which is preliminary data.</text>
</comment>
<dbReference type="OrthoDB" id="1274059at2"/>
<dbReference type="InterPro" id="IPR012450">
    <property type="entry name" value="Phage_bIL310_Orf15"/>
</dbReference>
<dbReference type="Pfam" id="PF07868">
    <property type="entry name" value="DUF1655"/>
    <property type="match status" value="1"/>
</dbReference>
<sequence>MKKYFNYILILGIIGVISCDKENKTAIEKEVKVIKTIDANGVSKTDSVILEKTNLESKITKTENKIQKQEYVYRAFDGTEAKVTFTKGTKEGNFILIERNKLKIELPQIESDIYEKDGIKAVSKGDLLTITQNGQIFELNRKK</sequence>
<accession>A0A1E5UAQ2</accession>
<dbReference type="EMBL" id="MKGI01000080">
    <property type="protein sequence ID" value="OEL10013.1"/>
    <property type="molecule type" value="Genomic_DNA"/>
</dbReference>
<dbReference type="RefSeq" id="WP_069800934.1">
    <property type="nucleotide sequence ID" value="NZ_CP034157.1"/>
</dbReference>
<gene>
    <name evidence="1" type="ORF">BHF72_0961</name>
</gene>
<evidence type="ECO:0000313" key="2">
    <source>
        <dbReference type="Proteomes" id="UP000095601"/>
    </source>
</evidence>